<dbReference type="GeneID" id="107884642"/>
<keyword evidence="5" id="KW-0479">Metal-binding</keyword>
<dbReference type="EnsemblMetazoa" id="XM_029486673.1">
    <property type="protein sequence ID" value="XP_029342533.1"/>
    <property type="gene ID" value="LOC107884642"/>
</dbReference>
<protein>
    <recommendedName>
        <fullName evidence="8">DDE Tnp4 domain-containing protein</fullName>
    </recommendedName>
</protein>
<dbReference type="OrthoDB" id="6623005at2759"/>
<evidence type="ECO:0000256" key="5">
    <source>
        <dbReference type="ARBA" id="ARBA00022723"/>
    </source>
</evidence>
<evidence type="ECO:0000256" key="1">
    <source>
        <dbReference type="ARBA" id="ARBA00001968"/>
    </source>
</evidence>
<dbReference type="Proteomes" id="UP000007819">
    <property type="component" value="Chromosome A1"/>
</dbReference>
<dbReference type="PANTHER" id="PTHR22930:SF269">
    <property type="entry name" value="NUCLEASE HARBI1-LIKE PROTEIN"/>
    <property type="match status" value="1"/>
</dbReference>
<reference evidence="10" key="1">
    <citation type="submission" date="2010-06" db="EMBL/GenBank/DDBJ databases">
        <authorList>
            <person name="Jiang H."/>
            <person name="Abraham K."/>
            <person name="Ali S."/>
            <person name="Alsbrooks S.L."/>
            <person name="Anim B.N."/>
            <person name="Anosike U.S."/>
            <person name="Attaway T."/>
            <person name="Bandaranaike D.P."/>
            <person name="Battles P.K."/>
            <person name="Bell S.N."/>
            <person name="Bell A.V."/>
            <person name="Beltran B."/>
            <person name="Bickham C."/>
            <person name="Bustamante Y."/>
            <person name="Caleb T."/>
            <person name="Canada A."/>
            <person name="Cardenas V."/>
            <person name="Carter K."/>
            <person name="Chacko J."/>
            <person name="Chandrabose M.N."/>
            <person name="Chavez D."/>
            <person name="Chavez A."/>
            <person name="Chen L."/>
            <person name="Chu H.-S."/>
            <person name="Claassen K.J."/>
            <person name="Cockrell R."/>
            <person name="Collins M."/>
            <person name="Cooper J.A."/>
            <person name="Cree A."/>
            <person name="Curry S.M."/>
            <person name="Da Y."/>
            <person name="Dao M.D."/>
            <person name="Das B."/>
            <person name="Davila M.-L."/>
            <person name="Davy-Carroll L."/>
            <person name="Denson S."/>
            <person name="Dinh H."/>
            <person name="Ebong V.E."/>
            <person name="Edwards J.R."/>
            <person name="Egan A."/>
            <person name="El-Daye J."/>
            <person name="Escobedo L."/>
            <person name="Fernandez S."/>
            <person name="Fernando P.R."/>
            <person name="Flagg N."/>
            <person name="Forbes L.D."/>
            <person name="Fowler R.G."/>
            <person name="Fu Q."/>
            <person name="Gabisi R.A."/>
            <person name="Ganer J."/>
            <person name="Garbino Pronczuk A."/>
            <person name="Garcia R.M."/>
            <person name="Garner T."/>
            <person name="Garrett T.E."/>
            <person name="Gonzalez D.A."/>
            <person name="Hamid H."/>
            <person name="Hawkins E.S."/>
            <person name="Hirani K."/>
            <person name="Hogues M.E."/>
            <person name="Hollins B."/>
            <person name="Hsiao C.-H."/>
            <person name="Jabil R."/>
            <person name="James M.L."/>
            <person name="Jhangiani S.N."/>
            <person name="Johnson B."/>
            <person name="Johnson Q."/>
            <person name="Joshi V."/>
            <person name="Kalu J.B."/>
            <person name="Kam C."/>
            <person name="Kashfia A."/>
            <person name="Keebler J."/>
            <person name="Kisamo H."/>
            <person name="Kovar C.L."/>
            <person name="Lago L.A."/>
            <person name="Lai C.-Y."/>
            <person name="Laidlaw J."/>
            <person name="Lara F."/>
            <person name="Le T.-K."/>
            <person name="Lee S.L."/>
            <person name="Legall F.H."/>
            <person name="Lemon S.J."/>
            <person name="Lewis L.R."/>
            <person name="Li B."/>
            <person name="Liu Y."/>
            <person name="Liu Y.-S."/>
            <person name="Lopez J."/>
            <person name="Lozado R.J."/>
            <person name="Lu J."/>
            <person name="Madu R.C."/>
            <person name="Maheshwari M."/>
            <person name="Maheshwari R."/>
            <person name="Malloy K."/>
            <person name="Martinez E."/>
            <person name="Mathew T."/>
            <person name="Mercado I.C."/>
            <person name="Mercado C."/>
            <person name="Meyer B."/>
            <person name="Montgomery K."/>
            <person name="Morgan M.B."/>
            <person name="Munidasa M."/>
            <person name="Nazareth L.V."/>
            <person name="Nelson J."/>
            <person name="Ng B.M."/>
            <person name="Nguyen N.B."/>
            <person name="Nguyen P.Q."/>
            <person name="Nguyen T."/>
            <person name="Obregon M."/>
            <person name="Okwuonu G.O."/>
            <person name="Onwere C.G."/>
            <person name="Orozco G."/>
            <person name="Parra A."/>
            <person name="Patel S."/>
            <person name="Patil S."/>
            <person name="Perez A."/>
            <person name="Perez Y."/>
            <person name="Pham C."/>
            <person name="Primus E.L."/>
            <person name="Pu L.-L."/>
            <person name="Puazo M."/>
            <person name="Qin X."/>
            <person name="Quiroz J.B."/>
            <person name="Reese J."/>
            <person name="Richards S."/>
            <person name="Rives C.M."/>
            <person name="Robberts R."/>
            <person name="Ruiz S.J."/>
            <person name="Ruiz M.J."/>
            <person name="Santibanez J."/>
            <person name="Schneider B.W."/>
            <person name="Sisson I."/>
            <person name="Smith M."/>
            <person name="Sodergren E."/>
            <person name="Song X.-Z."/>
            <person name="Song B.B."/>
            <person name="Summersgill H."/>
            <person name="Thelus R."/>
            <person name="Thornton R.D."/>
            <person name="Trejos Z.Y."/>
            <person name="Usmani K."/>
            <person name="Vattathil S."/>
            <person name="Villasana D."/>
            <person name="Walker D.L."/>
            <person name="Wang S."/>
            <person name="Wang K."/>
            <person name="White C.S."/>
            <person name="Williams A.C."/>
            <person name="Williamson J."/>
            <person name="Wilson K."/>
            <person name="Woghiren I.O."/>
            <person name="Woodworth J.R."/>
            <person name="Worley K.C."/>
            <person name="Wright R.A."/>
            <person name="Wu W."/>
            <person name="Young L."/>
            <person name="Zhang L."/>
            <person name="Zhang J."/>
            <person name="Zhu Y."/>
            <person name="Muzny D.M."/>
            <person name="Weinstock G."/>
            <person name="Gibbs R.A."/>
        </authorList>
    </citation>
    <scope>NUCLEOTIDE SEQUENCE [LARGE SCALE GENOMIC DNA]</scope>
    <source>
        <strain evidence="10">LSR1</strain>
    </source>
</reference>
<dbReference type="GO" id="GO:0046872">
    <property type="term" value="F:metal ion binding"/>
    <property type="evidence" value="ECO:0007669"/>
    <property type="project" value="UniProtKB-KW"/>
</dbReference>
<evidence type="ECO:0000256" key="2">
    <source>
        <dbReference type="ARBA" id="ARBA00004123"/>
    </source>
</evidence>
<dbReference type="GO" id="GO:0016787">
    <property type="term" value="F:hydrolase activity"/>
    <property type="evidence" value="ECO:0007669"/>
    <property type="project" value="UniProtKB-KW"/>
</dbReference>
<dbReference type="Pfam" id="PF13359">
    <property type="entry name" value="DDE_Tnp_4"/>
    <property type="match status" value="1"/>
</dbReference>
<comment type="cofactor">
    <cofactor evidence="1">
        <name>a divalent metal cation</name>
        <dbReference type="ChEBI" id="CHEBI:60240"/>
    </cofactor>
</comment>
<reference evidence="9" key="2">
    <citation type="submission" date="2022-06" db="UniProtKB">
        <authorList>
            <consortium name="EnsemblMetazoa"/>
        </authorList>
    </citation>
    <scope>IDENTIFICATION</scope>
</reference>
<dbReference type="GO" id="GO:0005634">
    <property type="term" value="C:nucleus"/>
    <property type="evidence" value="ECO:0007669"/>
    <property type="project" value="UniProtKB-SubCell"/>
</dbReference>
<name>A0A8R2JMS2_ACYPI</name>
<feature type="domain" description="DDE Tnp4" evidence="8">
    <location>
        <begin position="138"/>
        <end position="197"/>
    </location>
</feature>
<evidence type="ECO:0000256" key="3">
    <source>
        <dbReference type="ARBA" id="ARBA00006958"/>
    </source>
</evidence>
<dbReference type="AlphaFoldDB" id="A0A8R2JMS2"/>
<dbReference type="InterPro" id="IPR027806">
    <property type="entry name" value="HARBI1_dom"/>
</dbReference>
<evidence type="ECO:0000259" key="8">
    <source>
        <dbReference type="Pfam" id="PF13359"/>
    </source>
</evidence>
<proteinExistence type="inferred from homology"/>
<keyword evidence="7" id="KW-0539">Nucleus</keyword>
<keyword evidence="10" id="KW-1185">Reference proteome</keyword>
<accession>A0A8R2JMS2</accession>
<evidence type="ECO:0000256" key="7">
    <source>
        <dbReference type="ARBA" id="ARBA00023242"/>
    </source>
</evidence>
<evidence type="ECO:0000256" key="6">
    <source>
        <dbReference type="ARBA" id="ARBA00022801"/>
    </source>
</evidence>
<sequence length="201" mass="23526">MRIVKKIGQFTTFFENIRQYPDKFFEYYRMWISSFDELLKTLRPHITKNTTEFRNPISAEERLTITLRYLSTGTCFAVLKFDFCVGRITIGVIVKDTCKVIWSTLNSKEMPKPTKEDWVEISNILYTKTNFPNCLGAIDNKHIRCRNPNNSGSFYFNYKKFFSIVLMAIVDANLNFVVIDVGSYGREGDSNVFKECAYCIW</sequence>
<evidence type="ECO:0000313" key="10">
    <source>
        <dbReference type="Proteomes" id="UP000007819"/>
    </source>
</evidence>
<dbReference type="GO" id="GO:0004518">
    <property type="term" value="F:nuclease activity"/>
    <property type="evidence" value="ECO:0007669"/>
    <property type="project" value="UniProtKB-KW"/>
</dbReference>
<comment type="subcellular location">
    <subcellularLocation>
        <location evidence="2">Nucleus</location>
    </subcellularLocation>
</comment>
<evidence type="ECO:0000313" key="9">
    <source>
        <dbReference type="EnsemblMetazoa" id="XP_029342533.1"/>
    </source>
</evidence>
<dbReference type="RefSeq" id="XP_029342533.1">
    <property type="nucleotide sequence ID" value="XM_029486673.1"/>
</dbReference>
<keyword evidence="6" id="KW-0378">Hydrolase</keyword>
<evidence type="ECO:0000256" key="4">
    <source>
        <dbReference type="ARBA" id="ARBA00022722"/>
    </source>
</evidence>
<dbReference type="KEGG" id="api:107884642"/>
<dbReference type="InterPro" id="IPR045249">
    <property type="entry name" value="HARBI1-like"/>
</dbReference>
<comment type="similarity">
    <text evidence="3">Belongs to the HARBI1 family.</text>
</comment>
<dbReference type="PANTHER" id="PTHR22930">
    <property type="match status" value="1"/>
</dbReference>
<keyword evidence="4" id="KW-0540">Nuclease</keyword>
<organism evidence="9 10">
    <name type="scientific">Acyrthosiphon pisum</name>
    <name type="common">Pea aphid</name>
    <dbReference type="NCBI Taxonomy" id="7029"/>
    <lineage>
        <taxon>Eukaryota</taxon>
        <taxon>Metazoa</taxon>
        <taxon>Ecdysozoa</taxon>
        <taxon>Arthropoda</taxon>
        <taxon>Hexapoda</taxon>
        <taxon>Insecta</taxon>
        <taxon>Pterygota</taxon>
        <taxon>Neoptera</taxon>
        <taxon>Paraneoptera</taxon>
        <taxon>Hemiptera</taxon>
        <taxon>Sternorrhyncha</taxon>
        <taxon>Aphidomorpha</taxon>
        <taxon>Aphidoidea</taxon>
        <taxon>Aphididae</taxon>
        <taxon>Macrosiphini</taxon>
        <taxon>Acyrthosiphon</taxon>
    </lineage>
</organism>